<dbReference type="PANTHER" id="PTHR23513">
    <property type="entry name" value="INTEGRAL MEMBRANE EFFLUX PROTEIN-RELATED"/>
    <property type="match status" value="1"/>
</dbReference>
<feature type="transmembrane region" description="Helical" evidence="6">
    <location>
        <begin position="175"/>
        <end position="194"/>
    </location>
</feature>
<dbReference type="EMBL" id="WXEW01000007">
    <property type="protein sequence ID" value="NAS24751.1"/>
    <property type="molecule type" value="Genomic_DNA"/>
</dbReference>
<dbReference type="Pfam" id="PF07690">
    <property type="entry name" value="MFS_1"/>
    <property type="match status" value="1"/>
</dbReference>
<feature type="transmembrane region" description="Helical" evidence="6">
    <location>
        <begin position="256"/>
        <end position="277"/>
    </location>
</feature>
<feature type="transmembrane region" description="Helical" evidence="6">
    <location>
        <begin position="289"/>
        <end position="306"/>
    </location>
</feature>
<dbReference type="PANTHER" id="PTHR23513:SF11">
    <property type="entry name" value="STAPHYLOFERRIN A TRANSPORTER"/>
    <property type="match status" value="1"/>
</dbReference>
<dbReference type="CDD" id="cd06173">
    <property type="entry name" value="MFS_MefA_like"/>
    <property type="match status" value="1"/>
</dbReference>
<keyword evidence="8" id="KW-1185">Reference proteome</keyword>
<dbReference type="Gene3D" id="1.20.1250.20">
    <property type="entry name" value="MFS general substrate transporter like domains"/>
    <property type="match status" value="1"/>
</dbReference>
<feature type="transmembrane region" description="Helical" evidence="6">
    <location>
        <begin position="52"/>
        <end position="72"/>
    </location>
</feature>
<keyword evidence="2" id="KW-1003">Cell membrane</keyword>
<dbReference type="Proteomes" id="UP000479526">
    <property type="component" value="Unassembled WGS sequence"/>
</dbReference>
<keyword evidence="4 6" id="KW-1133">Transmembrane helix</keyword>
<dbReference type="GO" id="GO:0005886">
    <property type="term" value="C:plasma membrane"/>
    <property type="evidence" value="ECO:0007669"/>
    <property type="project" value="UniProtKB-SubCell"/>
</dbReference>
<name>A0A7C9MZD8_9ACTN</name>
<dbReference type="InterPro" id="IPR036259">
    <property type="entry name" value="MFS_trans_sf"/>
</dbReference>
<comment type="subcellular location">
    <subcellularLocation>
        <location evidence="1">Cell membrane</location>
        <topology evidence="1">Multi-pass membrane protein</topology>
    </subcellularLocation>
</comment>
<evidence type="ECO:0000256" key="3">
    <source>
        <dbReference type="ARBA" id="ARBA00022692"/>
    </source>
</evidence>
<keyword evidence="3 6" id="KW-0812">Transmembrane</keyword>
<dbReference type="SUPFAM" id="SSF103473">
    <property type="entry name" value="MFS general substrate transporter"/>
    <property type="match status" value="1"/>
</dbReference>
<comment type="caution">
    <text evidence="7">The sequence shown here is derived from an EMBL/GenBank/DDBJ whole genome shotgun (WGS) entry which is preliminary data.</text>
</comment>
<sequence>MSVVDDRGATFGELFRIGEFRALFGSQLLLTLSESVKMLAFSVIVYDRTESAGLSAISWMIGFLPMMLGGLFLSSVADRVRPRVLMIIGELTRVVVCLLLAFAGLPVWAMFAVVLVTGVPTAVFMAARNAVLPDILDGDRFVLGRALFTMTGAGAQIAGLAVGGAMLALTGPEGALLITAGLSLAAVPIVRFGIVNRPARAVKDGTGAVRATLRGNWQLLTDRTIRGLLLAGWMPLMFMVGSEAVFIPYLTEMGQAGAAGFVLAATAAGMGFGEFVVGRFVSPANRVRLGLPLVALMGLPLIGFLAAPGPWWAGTLAFLAGNGLAYQLMLQRPFVDAVPEARRGLAFGLQGSGMMTVQGLGGVVAGGLAELVEVHHAIAICGGLVLVSGALLWRPLSRPAREGV</sequence>
<feature type="transmembrane region" description="Helical" evidence="6">
    <location>
        <begin position="374"/>
        <end position="393"/>
    </location>
</feature>
<dbReference type="RefSeq" id="WP_161481895.1">
    <property type="nucleotide sequence ID" value="NZ_WXEW01000007.1"/>
</dbReference>
<accession>A0A7C9MZD8</accession>
<feature type="transmembrane region" description="Helical" evidence="6">
    <location>
        <begin position="22"/>
        <end position="46"/>
    </location>
</feature>
<gene>
    <name evidence="7" type="ORF">GT755_24065</name>
</gene>
<protein>
    <submittedName>
        <fullName evidence="7">MFS transporter</fullName>
    </submittedName>
</protein>
<feature type="transmembrane region" description="Helical" evidence="6">
    <location>
        <begin position="108"/>
        <end position="127"/>
    </location>
</feature>
<evidence type="ECO:0000256" key="6">
    <source>
        <dbReference type="SAM" id="Phobius"/>
    </source>
</evidence>
<evidence type="ECO:0000313" key="8">
    <source>
        <dbReference type="Proteomes" id="UP000479526"/>
    </source>
</evidence>
<keyword evidence="5 6" id="KW-0472">Membrane</keyword>
<feature type="transmembrane region" description="Helical" evidence="6">
    <location>
        <begin position="228"/>
        <end position="250"/>
    </location>
</feature>
<organism evidence="7 8">
    <name type="scientific">Herbidospora solisilvae</name>
    <dbReference type="NCBI Taxonomy" id="2696284"/>
    <lineage>
        <taxon>Bacteria</taxon>
        <taxon>Bacillati</taxon>
        <taxon>Actinomycetota</taxon>
        <taxon>Actinomycetes</taxon>
        <taxon>Streptosporangiales</taxon>
        <taxon>Streptosporangiaceae</taxon>
        <taxon>Herbidospora</taxon>
    </lineage>
</organism>
<feature type="transmembrane region" description="Helical" evidence="6">
    <location>
        <begin position="84"/>
        <end position="102"/>
    </location>
</feature>
<evidence type="ECO:0000256" key="1">
    <source>
        <dbReference type="ARBA" id="ARBA00004651"/>
    </source>
</evidence>
<evidence type="ECO:0000256" key="5">
    <source>
        <dbReference type="ARBA" id="ARBA00023136"/>
    </source>
</evidence>
<dbReference type="AlphaFoldDB" id="A0A7C9MZD8"/>
<evidence type="ECO:0000256" key="4">
    <source>
        <dbReference type="ARBA" id="ARBA00022989"/>
    </source>
</evidence>
<reference evidence="7 8" key="1">
    <citation type="submission" date="2020-01" db="EMBL/GenBank/DDBJ databases">
        <title>Herbidospora sp. NEAU-GS84 nov., a novel actinomycete isolated from soil.</title>
        <authorList>
            <person name="Han L."/>
        </authorList>
    </citation>
    <scope>NUCLEOTIDE SEQUENCE [LARGE SCALE GENOMIC DNA]</scope>
    <source>
        <strain evidence="7 8">NEAU-GS84</strain>
    </source>
</reference>
<dbReference type="InterPro" id="IPR011701">
    <property type="entry name" value="MFS"/>
</dbReference>
<evidence type="ECO:0000313" key="7">
    <source>
        <dbReference type="EMBL" id="NAS24751.1"/>
    </source>
</evidence>
<dbReference type="GO" id="GO:0022857">
    <property type="term" value="F:transmembrane transporter activity"/>
    <property type="evidence" value="ECO:0007669"/>
    <property type="project" value="InterPro"/>
</dbReference>
<feature type="transmembrane region" description="Helical" evidence="6">
    <location>
        <begin position="147"/>
        <end position="169"/>
    </location>
</feature>
<proteinExistence type="predicted"/>
<evidence type="ECO:0000256" key="2">
    <source>
        <dbReference type="ARBA" id="ARBA00022475"/>
    </source>
</evidence>